<gene>
    <name evidence="1" type="ORF">XSP_001837</name>
</gene>
<name>A0A8E4MCL0_9XANT</name>
<proteinExistence type="predicted"/>
<dbReference type="EMBL" id="LR861803">
    <property type="protein sequence ID" value="CAD1791066.1"/>
    <property type="molecule type" value="Genomic_DNA"/>
</dbReference>
<evidence type="ECO:0000313" key="2">
    <source>
        <dbReference type="EMBL" id="CAD1791066.1"/>
    </source>
</evidence>
<evidence type="ECO:0000313" key="3">
    <source>
        <dbReference type="Proteomes" id="UP000515493"/>
    </source>
</evidence>
<evidence type="ECO:0000313" key="1">
    <source>
        <dbReference type="EMBL" id="CAD0324650.1"/>
    </source>
</evidence>
<organism evidence="1">
    <name type="scientific">Xanthomonas euroxanthea</name>
    <dbReference type="NCBI Taxonomy" id="2259622"/>
    <lineage>
        <taxon>Bacteria</taxon>
        <taxon>Pseudomonadati</taxon>
        <taxon>Pseudomonadota</taxon>
        <taxon>Gammaproteobacteria</taxon>
        <taxon>Lysobacterales</taxon>
        <taxon>Lysobacteraceae</taxon>
        <taxon>Xanthomonas</taxon>
    </lineage>
</organism>
<dbReference type="KEGG" id="xeu:XSP_001837"/>
<protein>
    <submittedName>
        <fullName evidence="1">Uncharacterized protein</fullName>
    </submittedName>
</protein>
<dbReference type="GeneID" id="79389154"/>
<dbReference type="EMBL" id="LR824641">
    <property type="protein sequence ID" value="CAD0324650.1"/>
    <property type="molecule type" value="Genomic_DNA"/>
</dbReference>
<dbReference type="RefSeq" id="WP_119132156.1">
    <property type="nucleotide sequence ID" value="NZ_LR861803.1"/>
</dbReference>
<sequence>MLVLVLVLEAWAEDIGNATCRQIVIDAPLQAGSERISGRPRMYGLSLRLRHQALVRPRHGIRMPA</sequence>
<dbReference type="Proteomes" id="UP000515493">
    <property type="component" value="Chromosome"/>
</dbReference>
<dbReference type="AlphaFoldDB" id="A0A8E4MCL0"/>
<reference evidence="1 3" key="1">
    <citation type="submission" date="2020-07" db="EMBL/GenBank/DDBJ databases">
        <authorList>
            <person name="Teixeira M."/>
        </authorList>
    </citation>
    <scope>NUCLEOTIDE SEQUENCE</scope>
    <source>
        <strain evidence="2">1</strain>
        <strain evidence="1">Xanthomonas sp. CPBF 367</strain>
    </source>
</reference>
<accession>A0A8E4MCL0</accession>